<name>G8PBM9_PEDCP</name>
<dbReference type="KEGG" id="pce:PECL_476"/>
<organism evidence="1 2">
    <name type="scientific">Pediococcus claussenii (strain ATCC BAA-344 / DSM 14800 / JCM 18046 / KCTC 3811 / LMG 21948 / P06)</name>
    <dbReference type="NCBI Taxonomy" id="701521"/>
    <lineage>
        <taxon>Bacteria</taxon>
        <taxon>Bacillati</taxon>
        <taxon>Bacillota</taxon>
        <taxon>Bacilli</taxon>
        <taxon>Lactobacillales</taxon>
        <taxon>Lactobacillaceae</taxon>
        <taxon>Pediococcus</taxon>
    </lineage>
</organism>
<dbReference type="SUPFAM" id="SSF63825">
    <property type="entry name" value="YWTD domain"/>
    <property type="match status" value="1"/>
</dbReference>
<protein>
    <submittedName>
        <fullName evidence="1">Uncharacterized protein</fullName>
    </submittedName>
</protein>
<gene>
    <name evidence="1" type="ordered locus">PECL_476</name>
</gene>
<dbReference type="EMBL" id="CP003137">
    <property type="protein sequence ID" value="AEV94778.1"/>
    <property type="molecule type" value="Genomic_DNA"/>
</dbReference>
<accession>G8PBM9</accession>
<dbReference type="PATRIC" id="fig|701521.8.peg.452"/>
<evidence type="ECO:0000313" key="1">
    <source>
        <dbReference type="EMBL" id="AEV94778.1"/>
    </source>
</evidence>
<keyword evidence="2" id="KW-1185">Reference proteome</keyword>
<sequence>MKKIITFVFLFFLVAGGIYLGSKYLGDKNEYSSMVAKKNNVPRWTSDSKALISEKQFNTIFLSANKKSAGNNGIGISEFPNISSTVIPGLRGGWSINKKTKKSAFGTDWVPQGITQTPNYIFISEYDGNHKLNSLIQVVNIKTGQYVKTLILNSASHVGGLAYDPVRKILWWSDDLHGYGGLAYTSISTVDNYNAQMLKRPIKSNYKILPWVSKTSGIVYYKNQLVVVIYGQKRSSRSVIAMPLNKKTGMLKDFVSVVKHNELNLKSEKELVKSLIKSGLVQSMTKGWPRMQGLSINDKGFSLFSQSNGLANSKIWFEEPNDKTGTAFAFNPPKEKVVQVTTPPSIEQTSLSTKNQSLLVLFESGAREYREAGNFLYRQPIMDRVVRLQLSKN</sequence>
<dbReference type="eggNOG" id="COG3391">
    <property type="taxonomic scope" value="Bacteria"/>
</dbReference>
<dbReference type="STRING" id="701521.PECL_476"/>
<dbReference type="Proteomes" id="UP000005444">
    <property type="component" value="Chromosome"/>
</dbReference>
<proteinExistence type="predicted"/>
<reference evidence="1 2" key="1">
    <citation type="journal article" date="2012" name="J. Bacteriol.">
        <title>Complete Genome Sequence of the Beer Spoilage Organism Pediococcus claussenii ATCC BAA-344T.</title>
        <authorList>
            <person name="Pittet V."/>
            <person name="Abegunde T."/>
            <person name="Marfleet T."/>
            <person name="Haakensen M."/>
            <person name="Morrow K."/>
            <person name="Jayaprakash T."/>
            <person name="Schroeder K."/>
            <person name="Trost B."/>
            <person name="Byrns S."/>
            <person name="Bergsveinson J."/>
            <person name="Kusalik A."/>
            <person name="Ziola B."/>
        </authorList>
    </citation>
    <scope>NUCLEOTIDE SEQUENCE [LARGE SCALE GENOMIC DNA]</scope>
    <source>
        <strain evidence="1 2">ATCC BAA-344</strain>
    </source>
</reference>
<dbReference type="AlphaFoldDB" id="G8PBM9"/>
<evidence type="ECO:0000313" key="2">
    <source>
        <dbReference type="Proteomes" id="UP000005444"/>
    </source>
</evidence>
<dbReference type="HOGENOM" id="CLU_055794_1_0_9"/>